<dbReference type="Pfam" id="PF00248">
    <property type="entry name" value="Aldo_ket_red"/>
    <property type="match status" value="1"/>
</dbReference>
<evidence type="ECO:0000256" key="2">
    <source>
        <dbReference type="ARBA" id="ARBA00023002"/>
    </source>
</evidence>
<dbReference type="InterPro" id="IPR036812">
    <property type="entry name" value="NAD(P)_OxRdtase_dom_sf"/>
</dbReference>
<dbReference type="Proteomes" id="UP000030748">
    <property type="component" value="Unassembled WGS sequence"/>
</dbReference>
<name>A0A022PPK6_ERYGU</name>
<dbReference type="PANTHER" id="PTHR43625:SF88">
    <property type="entry name" value="OS07G0143000 PROTEIN"/>
    <property type="match status" value="1"/>
</dbReference>
<sequence length="170" mass="18559">YIDGLADAVEQGLVKAVGVSNYSEKRLRETYDQLKKRGIRLASNQVNYSLIYRLPEENGVKSTCDELGALTGKYTPSNTPTGPRGSIYTPEFMTKLSVEGAMAPLSPMLVVLNWLVAQENVVPIPGARNAEQAQEFAGAVGWKLSNDEVEELRSMASQVKPVVGFPVEKL</sequence>
<proteinExistence type="predicted"/>
<feature type="non-terminal residue" evidence="4">
    <location>
        <position position="1"/>
    </location>
</feature>
<dbReference type="Gene3D" id="3.20.20.100">
    <property type="entry name" value="NADP-dependent oxidoreductase domain"/>
    <property type="match status" value="1"/>
</dbReference>
<dbReference type="PROSITE" id="PS00062">
    <property type="entry name" value="ALDOKETO_REDUCTASE_2"/>
    <property type="match status" value="1"/>
</dbReference>
<organism evidence="4 5">
    <name type="scientific">Erythranthe guttata</name>
    <name type="common">Yellow monkey flower</name>
    <name type="synonym">Mimulus guttatus</name>
    <dbReference type="NCBI Taxonomy" id="4155"/>
    <lineage>
        <taxon>Eukaryota</taxon>
        <taxon>Viridiplantae</taxon>
        <taxon>Streptophyta</taxon>
        <taxon>Embryophyta</taxon>
        <taxon>Tracheophyta</taxon>
        <taxon>Spermatophyta</taxon>
        <taxon>Magnoliopsida</taxon>
        <taxon>eudicotyledons</taxon>
        <taxon>Gunneridae</taxon>
        <taxon>Pentapetalae</taxon>
        <taxon>asterids</taxon>
        <taxon>lamiids</taxon>
        <taxon>Lamiales</taxon>
        <taxon>Phrymaceae</taxon>
        <taxon>Erythranthe</taxon>
    </lineage>
</organism>
<dbReference type="PANTHER" id="PTHR43625">
    <property type="entry name" value="AFLATOXIN B1 ALDEHYDE REDUCTASE"/>
    <property type="match status" value="1"/>
</dbReference>
<evidence type="ECO:0000259" key="3">
    <source>
        <dbReference type="Pfam" id="PF00248"/>
    </source>
</evidence>
<dbReference type="InterPro" id="IPR050791">
    <property type="entry name" value="Aldo-Keto_reductase"/>
</dbReference>
<dbReference type="EMBL" id="KI632366">
    <property type="protein sequence ID" value="EYU17641.1"/>
    <property type="molecule type" value="Genomic_DNA"/>
</dbReference>
<gene>
    <name evidence="4" type="ORF">MIMGU_mgv1a020393mg</name>
</gene>
<dbReference type="STRING" id="4155.A0A022PPK6"/>
<dbReference type="AlphaFoldDB" id="A0A022PPK6"/>
<dbReference type="InterPro" id="IPR018170">
    <property type="entry name" value="Aldo/ket_reductase_CS"/>
</dbReference>
<dbReference type="InterPro" id="IPR023210">
    <property type="entry name" value="NADP_OxRdtase_dom"/>
</dbReference>
<keyword evidence="2" id="KW-0560">Oxidoreductase</keyword>
<keyword evidence="5" id="KW-1185">Reference proteome</keyword>
<keyword evidence="1" id="KW-0521">NADP</keyword>
<feature type="domain" description="NADP-dependent oxidoreductase" evidence="3">
    <location>
        <begin position="3"/>
        <end position="155"/>
    </location>
</feature>
<dbReference type="GO" id="GO:0005737">
    <property type="term" value="C:cytoplasm"/>
    <property type="evidence" value="ECO:0000318"/>
    <property type="project" value="GO_Central"/>
</dbReference>
<dbReference type="GO" id="GO:0016491">
    <property type="term" value="F:oxidoreductase activity"/>
    <property type="evidence" value="ECO:0007669"/>
    <property type="project" value="UniProtKB-KW"/>
</dbReference>
<reference evidence="4 5" key="1">
    <citation type="journal article" date="2013" name="Proc. Natl. Acad. Sci. U.S.A.">
        <title>Fine-scale variation in meiotic recombination in Mimulus inferred from population shotgun sequencing.</title>
        <authorList>
            <person name="Hellsten U."/>
            <person name="Wright K.M."/>
            <person name="Jenkins J."/>
            <person name="Shu S."/>
            <person name="Yuan Y."/>
            <person name="Wessler S.R."/>
            <person name="Schmutz J."/>
            <person name="Willis J.H."/>
            <person name="Rokhsar D.S."/>
        </authorList>
    </citation>
    <scope>NUCLEOTIDE SEQUENCE [LARGE SCALE GENOMIC DNA]</scope>
    <source>
        <strain evidence="5">cv. DUN x IM62</strain>
    </source>
</reference>
<protein>
    <recommendedName>
        <fullName evidence="3">NADP-dependent oxidoreductase domain-containing protein</fullName>
    </recommendedName>
</protein>
<accession>A0A022PPK6</accession>
<dbReference type="SUPFAM" id="SSF51430">
    <property type="entry name" value="NAD(P)-linked oxidoreductase"/>
    <property type="match status" value="1"/>
</dbReference>
<evidence type="ECO:0000313" key="5">
    <source>
        <dbReference type="Proteomes" id="UP000030748"/>
    </source>
</evidence>
<evidence type="ECO:0000313" key="4">
    <source>
        <dbReference type="EMBL" id="EYU17641.1"/>
    </source>
</evidence>
<evidence type="ECO:0000256" key="1">
    <source>
        <dbReference type="ARBA" id="ARBA00022857"/>
    </source>
</evidence>